<dbReference type="EMBL" id="JAWWNJ010000058">
    <property type="protein sequence ID" value="KAK7013693.1"/>
    <property type="molecule type" value="Genomic_DNA"/>
</dbReference>
<organism evidence="1 2">
    <name type="scientific">Favolaschia claudopus</name>
    <dbReference type="NCBI Taxonomy" id="2862362"/>
    <lineage>
        <taxon>Eukaryota</taxon>
        <taxon>Fungi</taxon>
        <taxon>Dikarya</taxon>
        <taxon>Basidiomycota</taxon>
        <taxon>Agaricomycotina</taxon>
        <taxon>Agaricomycetes</taxon>
        <taxon>Agaricomycetidae</taxon>
        <taxon>Agaricales</taxon>
        <taxon>Marasmiineae</taxon>
        <taxon>Mycenaceae</taxon>
        <taxon>Favolaschia</taxon>
    </lineage>
</organism>
<dbReference type="AlphaFoldDB" id="A0AAW0ALJ7"/>
<comment type="caution">
    <text evidence="1">The sequence shown here is derived from an EMBL/GenBank/DDBJ whole genome shotgun (WGS) entry which is preliminary data.</text>
</comment>
<evidence type="ECO:0000313" key="1">
    <source>
        <dbReference type="EMBL" id="KAK7013693.1"/>
    </source>
</evidence>
<reference evidence="1 2" key="1">
    <citation type="journal article" date="2024" name="J Genomics">
        <title>Draft genome sequencing and assembly of Favolaschia claudopus CIRM-BRFM 2984 isolated from oak limbs.</title>
        <authorList>
            <person name="Navarro D."/>
            <person name="Drula E."/>
            <person name="Chaduli D."/>
            <person name="Cazenave R."/>
            <person name="Ahrendt S."/>
            <person name="Wang J."/>
            <person name="Lipzen A."/>
            <person name="Daum C."/>
            <person name="Barry K."/>
            <person name="Grigoriev I.V."/>
            <person name="Favel A."/>
            <person name="Rosso M.N."/>
            <person name="Martin F."/>
        </authorList>
    </citation>
    <scope>NUCLEOTIDE SEQUENCE [LARGE SCALE GENOMIC DNA]</scope>
    <source>
        <strain evidence="1 2">CIRM-BRFM 2984</strain>
    </source>
</reference>
<proteinExistence type="predicted"/>
<keyword evidence="2" id="KW-1185">Reference proteome</keyword>
<accession>A0AAW0ALJ7</accession>
<gene>
    <name evidence="1" type="ORF">R3P38DRAFT_3206256</name>
</gene>
<dbReference type="Proteomes" id="UP001362999">
    <property type="component" value="Unassembled WGS sequence"/>
</dbReference>
<protein>
    <submittedName>
        <fullName evidence="1">Uncharacterized protein</fullName>
    </submittedName>
</protein>
<evidence type="ECO:0000313" key="2">
    <source>
        <dbReference type="Proteomes" id="UP001362999"/>
    </source>
</evidence>
<sequence>METHHRKVNEAGGGEHLERRIWCKWRGNAARQIHSTWLEVGLEYEVEASPTRGALDVVPVSPVHHPSFDPQLRCSSRSESLPRAPYTSAAAASACPPNAGLASFPGRGHSLPGKGIWAAHMCHTFEGLGGDADGDDEYPEEEWEVAGSGLGVRERRASLEAVEGNRTIMRWLRYHQQQDTTAHDVATLLCSTIDGLQYGTPMSMRLAAYTSHMEEPADTRPSERIHRTRCYCRVLLLAAARPKSLAISDAQLDLQSRPTLTTHAHAALDTFLANTKIWM</sequence>
<name>A0AAW0ALJ7_9AGAR</name>